<dbReference type="AlphaFoldDB" id="A0AAE1AML4"/>
<gene>
    <name evidence="1" type="ORF">RRG08_060568</name>
</gene>
<dbReference type="EMBL" id="JAWDGP010001539">
    <property type="protein sequence ID" value="KAK3790519.1"/>
    <property type="molecule type" value="Genomic_DNA"/>
</dbReference>
<keyword evidence="2" id="KW-1185">Reference proteome</keyword>
<dbReference type="Proteomes" id="UP001283361">
    <property type="component" value="Unassembled WGS sequence"/>
</dbReference>
<comment type="caution">
    <text evidence="1">The sequence shown here is derived from an EMBL/GenBank/DDBJ whole genome shotgun (WGS) entry which is preliminary data.</text>
</comment>
<reference evidence="1" key="1">
    <citation type="journal article" date="2023" name="G3 (Bethesda)">
        <title>A reference genome for the long-term kleptoplast-retaining sea slug Elysia crispata morphotype clarki.</title>
        <authorList>
            <person name="Eastman K.E."/>
            <person name="Pendleton A.L."/>
            <person name="Shaikh M.A."/>
            <person name="Suttiyut T."/>
            <person name="Ogas R."/>
            <person name="Tomko P."/>
            <person name="Gavelis G."/>
            <person name="Widhalm J.R."/>
            <person name="Wisecaver J.H."/>
        </authorList>
    </citation>
    <scope>NUCLEOTIDE SEQUENCE</scope>
    <source>
        <strain evidence="1">ECLA1</strain>
    </source>
</reference>
<evidence type="ECO:0000313" key="2">
    <source>
        <dbReference type="Proteomes" id="UP001283361"/>
    </source>
</evidence>
<organism evidence="1 2">
    <name type="scientific">Elysia crispata</name>
    <name type="common">lettuce slug</name>
    <dbReference type="NCBI Taxonomy" id="231223"/>
    <lineage>
        <taxon>Eukaryota</taxon>
        <taxon>Metazoa</taxon>
        <taxon>Spiralia</taxon>
        <taxon>Lophotrochozoa</taxon>
        <taxon>Mollusca</taxon>
        <taxon>Gastropoda</taxon>
        <taxon>Heterobranchia</taxon>
        <taxon>Euthyneura</taxon>
        <taxon>Panpulmonata</taxon>
        <taxon>Sacoglossa</taxon>
        <taxon>Placobranchoidea</taxon>
        <taxon>Plakobranchidae</taxon>
        <taxon>Elysia</taxon>
    </lineage>
</organism>
<evidence type="ECO:0000313" key="1">
    <source>
        <dbReference type="EMBL" id="KAK3790519.1"/>
    </source>
</evidence>
<accession>A0AAE1AML4</accession>
<name>A0AAE1AML4_9GAST</name>
<sequence length="242" mass="26812">MDHDLIGVAGKRSKGHHCDRGFQLLHPENTRKPICKIRFLKEWFGIDSKNLITCEPNEALPLTPKESVQRSRGRQVIGLSPFHINHIRLNASIQNARPLCQCVVNRLSKASDLDSIKGIASRYSQTTRRKKRQGQTSPDASAVVTLNHLVYFCFVTDKDPISRTGIIALVLSLQPVHLDQVSDVSTASIEHTSSGYLNNDHGTFQALGFKTLTGPLIGQGNPITLRSHGAWTSQCTAWENPD</sequence>
<protein>
    <submittedName>
        <fullName evidence="1">Uncharacterized protein</fullName>
    </submittedName>
</protein>
<proteinExistence type="predicted"/>